<evidence type="ECO:0000313" key="2">
    <source>
        <dbReference type="Proteomes" id="UP000055024"/>
    </source>
</evidence>
<reference evidence="1 2" key="1">
    <citation type="submission" date="2015-01" db="EMBL/GenBank/DDBJ databases">
        <title>Evolution of Trichinella species and genotypes.</title>
        <authorList>
            <person name="Korhonen P.K."/>
            <person name="Edoardo P."/>
            <person name="Giuseppe L.R."/>
            <person name="Gasser R.B."/>
        </authorList>
    </citation>
    <scope>NUCLEOTIDE SEQUENCE [LARGE SCALE GENOMIC DNA]</scope>
    <source>
        <strain evidence="1">ISS1029</strain>
    </source>
</reference>
<proteinExistence type="predicted"/>
<sequence length="80" mass="8618">LARSLLPHHAPVSAALGRGLYLPVPAGKPLLQVLDLWIYLMGSQQLVPEMLRRALRAQSGHADYTCATLHRPPALSTAGL</sequence>
<comment type="caution">
    <text evidence="1">The sequence shown here is derived from an EMBL/GenBank/DDBJ whole genome shotgun (WGS) entry which is preliminary data.</text>
</comment>
<protein>
    <submittedName>
        <fullName evidence="1">Uncharacterized protein</fullName>
    </submittedName>
</protein>
<feature type="non-terminal residue" evidence="1">
    <location>
        <position position="1"/>
    </location>
</feature>
<evidence type="ECO:0000313" key="1">
    <source>
        <dbReference type="EMBL" id="KRY96668.1"/>
    </source>
</evidence>
<keyword evidence="2" id="KW-1185">Reference proteome</keyword>
<dbReference type="Proteomes" id="UP000055024">
    <property type="component" value="Unassembled WGS sequence"/>
</dbReference>
<gene>
    <name evidence="1" type="ORF">T11_12138</name>
</gene>
<accession>A0A0V1GES2</accession>
<dbReference type="AlphaFoldDB" id="A0A0V1GES2"/>
<dbReference type="EMBL" id="JYDP01002639">
    <property type="protein sequence ID" value="KRY96668.1"/>
    <property type="molecule type" value="Genomic_DNA"/>
</dbReference>
<organism evidence="1 2">
    <name type="scientific">Trichinella zimbabwensis</name>
    <dbReference type="NCBI Taxonomy" id="268475"/>
    <lineage>
        <taxon>Eukaryota</taxon>
        <taxon>Metazoa</taxon>
        <taxon>Ecdysozoa</taxon>
        <taxon>Nematoda</taxon>
        <taxon>Enoplea</taxon>
        <taxon>Dorylaimia</taxon>
        <taxon>Trichinellida</taxon>
        <taxon>Trichinellidae</taxon>
        <taxon>Trichinella</taxon>
    </lineage>
</organism>
<name>A0A0V1GES2_9BILA</name>